<dbReference type="EMBL" id="SOSA01000406">
    <property type="protein sequence ID" value="THC91532.1"/>
    <property type="molecule type" value="Genomic_DNA"/>
</dbReference>
<dbReference type="GeneID" id="54330156"/>
<dbReference type="AlphaFoldDB" id="A0A4S3J9C5"/>
<evidence type="ECO:0000313" key="3">
    <source>
        <dbReference type="EMBL" id="KAA8646032.1"/>
    </source>
</evidence>
<keyword evidence="2" id="KW-0732">Signal</keyword>
<feature type="compositionally biased region" description="Basic and acidic residues" evidence="1">
    <location>
        <begin position="57"/>
        <end position="168"/>
    </location>
</feature>
<protein>
    <submittedName>
        <fullName evidence="4">Uncharacterized protein</fullName>
    </submittedName>
</protein>
<accession>A0A4S3J9C5</accession>
<dbReference type="Proteomes" id="UP000308092">
    <property type="component" value="Unassembled WGS sequence"/>
</dbReference>
<organism evidence="4 5">
    <name type="scientific">Aspergillus tanneri</name>
    <dbReference type="NCBI Taxonomy" id="1220188"/>
    <lineage>
        <taxon>Eukaryota</taxon>
        <taxon>Fungi</taxon>
        <taxon>Dikarya</taxon>
        <taxon>Ascomycota</taxon>
        <taxon>Pezizomycotina</taxon>
        <taxon>Eurotiomycetes</taxon>
        <taxon>Eurotiomycetidae</taxon>
        <taxon>Eurotiales</taxon>
        <taxon>Aspergillaceae</taxon>
        <taxon>Aspergillus</taxon>
        <taxon>Aspergillus subgen. Circumdati</taxon>
    </lineage>
</organism>
<proteinExistence type="predicted"/>
<name>A0A4S3J9C5_9EURO</name>
<dbReference type="VEuPathDB" id="FungiDB:EYZ11_008995"/>
<dbReference type="Proteomes" id="UP000324241">
    <property type="component" value="Unassembled WGS sequence"/>
</dbReference>
<feature type="chain" id="PRO_5036358471" evidence="2">
    <location>
        <begin position="30"/>
        <end position="343"/>
    </location>
</feature>
<comment type="caution">
    <text evidence="4">The sequence shown here is derived from an EMBL/GenBank/DDBJ whole genome shotgun (WGS) entry which is preliminary data.</text>
</comment>
<evidence type="ECO:0000313" key="6">
    <source>
        <dbReference type="Proteomes" id="UP000324241"/>
    </source>
</evidence>
<reference evidence="4 5" key="1">
    <citation type="submission" date="2019-03" db="EMBL/GenBank/DDBJ databases">
        <title>The genome sequence of a newly discovered highly antifungal drug resistant Aspergillus species, Aspergillus tanneri NIH 1004.</title>
        <authorList>
            <person name="Mounaud S."/>
            <person name="Singh I."/>
            <person name="Joardar V."/>
            <person name="Pakala S."/>
            <person name="Pakala S."/>
            <person name="Venepally P."/>
            <person name="Hoover J."/>
            <person name="Nierman W."/>
            <person name="Chung J."/>
            <person name="Losada L."/>
        </authorList>
    </citation>
    <scope>NUCLEOTIDE SEQUENCE [LARGE SCALE GENOMIC DNA]</scope>
    <source>
        <strain evidence="4 5">NIH1004</strain>
    </source>
</reference>
<evidence type="ECO:0000313" key="5">
    <source>
        <dbReference type="Proteomes" id="UP000308092"/>
    </source>
</evidence>
<feature type="region of interest" description="Disordered" evidence="1">
    <location>
        <begin position="30"/>
        <end position="186"/>
    </location>
</feature>
<sequence length="343" mass="36848">MKLCGLWMKHVALGLLCLFLLSAFQSASALPGRSKGIGSHRSGSDKGSHGIGGLLSGHDDKKNNGKPDEKKHGLGDLFGHGDKNGGKDDPKDHDNGKTDDKKHGQGDKNGDKKDPQNHDNGKPDDKKHGQDDKNGGKGDPKNHDNGKPGDKNPGKDSKHGKDKCEKSKGGSSRGRKPSPRDITARDLALRAGTISVAQDDMRNSPAHGQTLHTDKLRTCIGIAITGEEGIFQHWLLHVSATRGQVNDAISKLKKDWGLMGPKKDVKIYLSAPDPDPCKSDPAARDLIEQSQKMAQLIEDELKSLTGSTPRVIHRPARDKPSGHEGTMEVDGDGKVYVEGSKVN</sequence>
<dbReference type="EMBL" id="QUQM01000007">
    <property type="protein sequence ID" value="KAA8646032.1"/>
    <property type="molecule type" value="Genomic_DNA"/>
</dbReference>
<reference evidence="3 6" key="2">
    <citation type="submission" date="2019-08" db="EMBL/GenBank/DDBJ databases">
        <title>The genome sequence of a newly discovered highly antifungal drug resistant Aspergillus species, Aspergillus tanneri NIH 1004.</title>
        <authorList>
            <person name="Mounaud S."/>
            <person name="Singh I."/>
            <person name="Joardar V."/>
            <person name="Pakala S."/>
            <person name="Pakala S."/>
            <person name="Venepally P."/>
            <person name="Chung J.K."/>
            <person name="Losada L."/>
            <person name="Nierman W.C."/>
        </authorList>
    </citation>
    <scope>NUCLEOTIDE SEQUENCE [LARGE SCALE GENOMIC DNA]</scope>
    <source>
        <strain evidence="3 6">NIH1004</strain>
    </source>
</reference>
<feature type="region of interest" description="Disordered" evidence="1">
    <location>
        <begin position="305"/>
        <end position="343"/>
    </location>
</feature>
<evidence type="ECO:0000313" key="4">
    <source>
        <dbReference type="EMBL" id="THC91532.1"/>
    </source>
</evidence>
<dbReference type="RefSeq" id="XP_033425393.1">
    <property type="nucleotide sequence ID" value="XM_033572078.1"/>
</dbReference>
<gene>
    <name evidence="3" type="ORF">ATNIH1004_007454</name>
    <name evidence="4" type="ORF">EYZ11_008995</name>
</gene>
<evidence type="ECO:0000256" key="1">
    <source>
        <dbReference type="SAM" id="MobiDB-lite"/>
    </source>
</evidence>
<evidence type="ECO:0000256" key="2">
    <source>
        <dbReference type="SAM" id="SignalP"/>
    </source>
</evidence>
<keyword evidence="5" id="KW-1185">Reference proteome</keyword>
<feature type="compositionally biased region" description="Basic and acidic residues" evidence="1">
    <location>
        <begin position="315"/>
        <end position="335"/>
    </location>
</feature>
<dbReference type="OrthoDB" id="5389061at2759"/>
<feature type="signal peptide" evidence="2">
    <location>
        <begin position="1"/>
        <end position="29"/>
    </location>
</feature>